<name>A0A087UWV3_STEMI</name>
<evidence type="ECO:0000256" key="1">
    <source>
        <dbReference type="ARBA" id="ARBA00022443"/>
    </source>
</evidence>
<dbReference type="InterPro" id="IPR036028">
    <property type="entry name" value="SH3-like_dom_sf"/>
</dbReference>
<organism evidence="5 6">
    <name type="scientific">Stegodyphus mimosarum</name>
    <name type="common">African social velvet spider</name>
    <dbReference type="NCBI Taxonomy" id="407821"/>
    <lineage>
        <taxon>Eukaryota</taxon>
        <taxon>Metazoa</taxon>
        <taxon>Ecdysozoa</taxon>
        <taxon>Arthropoda</taxon>
        <taxon>Chelicerata</taxon>
        <taxon>Arachnida</taxon>
        <taxon>Araneae</taxon>
        <taxon>Araneomorphae</taxon>
        <taxon>Entelegynae</taxon>
        <taxon>Eresoidea</taxon>
        <taxon>Eresidae</taxon>
        <taxon>Stegodyphus</taxon>
    </lineage>
</organism>
<proteinExistence type="predicted"/>
<feature type="compositionally biased region" description="Polar residues" evidence="3">
    <location>
        <begin position="182"/>
        <end position="222"/>
    </location>
</feature>
<feature type="compositionally biased region" description="Basic and acidic residues" evidence="3">
    <location>
        <begin position="129"/>
        <end position="141"/>
    </location>
</feature>
<dbReference type="SUPFAM" id="SSF50044">
    <property type="entry name" value="SH3-domain"/>
    <property type="match status" value="1"/>
</dbReference>
<dbReference type="AlphaFoldDB" id="A0A087UWV3"/>
<dbReference type="STRING" id="407821.A0A087UWV3"/>
<feature type="compositionally biased region" description="Polar residues" evidence="3">
    <location>
        <begin position="11"/>
        <end position="21"/>
    </location>
</feature>
<feature type="compositionally biased region" description="Polar residues" evidence="3">
    <location>
        <begin position="29"/>
        <end position="96"/>
    </location>
</feature>
<evidence type="ECO:0000256" key="2">
    <source>
        <dbReference type="PROSITE-ProRule" id="PRU00192"/>
    </source>
</evidence>
<reference evidence="5 6" key="1">
    <citation type="submission" date="2013-11" db="EMBL/GenBank/DDBJ databases">
        <title>Genome sequencing of Stegodyphus mimosarum.</title>
        <authorList>
            <person name="Bechsgaard J."/>
        </authorList>
    </citation>
    <scope>NUCLEOTIDE SEQUENCE [LARGE SCALE GENOMIC DNA]</scope>
</reference>
<dbReference type="Gene3D" id="2.30.30.40">
    <property type="entry name" value="SH3 Domains"/>
    <property type="match status" value="1"/>
</dbReference>
<evidence type="ECO:0000259" key="4">
    <source>
        <dbReference type="PROSITE" id="PS50002"/>
    </source>
</evidence>
<dbReference type="OrthoDB" id="6436882at2759"/>
<dbReference type="EMBL" id="KK122058">
    <property type="protein sequence ID" value="KFM81842.1"/>
    <property type="molecule type" value="Genomic_DNA"/>
</dbReference>
<keyword evidence="6" id="KW-1185">Reference proteome</keyword>
<dbReference type="PROSITE" id="PS50002">
    <property type="entry name" value="SH3"/>
    <property type="match status" value="1"/>
</dbReference>
<evidence type="ECO:0000313" key="6">
    <source>
        <dbReference type="Proteomes" id="UP000054359"/>
    </source>
</evidence>
<keyword evidence="1 2" id="KW-0728">SH3 domain</keyword>
<dbReference type="Proteomes" id="UP000054359">
    <property type="component" value="Unassembled WGS sequence"/>
</dbReference>
<dbReference type="InterPro" id="IPR001452">
    <property type="entry name" value="SH3_domain"/>
</dbReference>
<feature type="region of interest" description="Disordered" evidence="3">
    <location>
        <begin position="1"/>
        <end position="225"/>
    </location>
</feature>
<accession>A0A087UWV3</accession>
<evidence type="ECO:0000256" key="3">
    <source>
        <dbReference type="SAM" id="MobiDB-lite"/>
    </source>
</evidence>
<gene>
    <name evidence="5" type="ORF">X975_08891</name>
</gene>
<feature type="non-terminal residue" evidence="5">
    <location>
        <position position="260"/>
    </location>
</feature>
<protein>
    <submittedName>
        <fullName evidence="5">E3 ubiquitin-protein ligase SH3RF1</fullName>
    </submittedName>
</protein>
<sequence length="260" mass="27019">MNAAARAVMKLSSNVQSSSSRILPPLAPSTDSHFVTAQTLSTTSSGNATQSPQYQESGSGASIPQPVSSGINPPFSSSAFTSPIHNNSSLNMQQNAGIAAYPGTSYDSHHASSSHHRQTQQVTSGAKGGSDDHQGPTDNTHDSSVIAKSRSTPSPGPVFSSVASVTPPLVSQRAESIAGAQTPPQANPEDSTAITSPLVCSSDAGKSSHTPARSSSGTSQPPTHVPVPTFYLALYTYRPLKEDELELRKGELYTVSEKCQ</sequence>
<evidence type="ECO:0000313" key="5">
    <source>
        <dbReference type="EMBL" id="KFM81842.1"/>
    </source>
</evidence>
<feature type="domain" description="SH3" evidence="4">
    <location>
        <begin position="226"/>
        <end position="260"/>
    </location>
</feature>